<evidence type="ECO:0000313" key="2">
    <source>
        <dbReference type="EMBL" id="CAG01330.1"/>
    </source>
</evidence>
<feature type="region of interest" description="Disordered" evidence="1">
    <location>
        <begin position="29"/>
        <end position="49"/>
    </location>
</feature>
<dbReference type="KEGG" id="tng:GSTEN00020071G001"/>
<dbReference type="EMBL" id="CAAE01014639">
    <property type="protein sequence ID" value="CAG01330.1"/>
    <property type="molecule type" value="Genomic_DNA"/>
</dbReference>
<name>Q4SDF2_TETNG</name>
<comment type="caution">
    <text evidence="2">The sequence shown here is derived from an EMBL/GenBank/DDBJ whole genome shotgun (WGS) entry which is preliminary data.</text>
</comment>
<dbReference type="AlphaFoldDB" id="Q4SDF2"/>
<evidence type="ECO:0000256" key="1">
    <source>
        <dbReference type="SAM" id="MobiDB-lite"/>
    </source>
</evidence>
<protein>
    <submittedName>
        <fullName evidence="2">(spotted green pufferfish) hypothetical protein</fullName>
    </submittedName>
</protein>
<proteinExistence type="predicted"/>
<gene>
    <name evidence="2" type="ORF">GSTENG00020071001</name>
</gene>
<sequence length="49" mass="6197">MLQERKSLLDFLRKRNHEECKRISMETRQQLKLKGKQDELQRQYRKNQH</sequence>
<reference evidence="2" key="1">
    <citation type="journal article" date="2004" name="Nature">
        <title>Genome duplication in the teleost fish Tetraodon nigroviridis reveals the early vertebrate proto-karyotype.</title>
        <authorList>
            <person name="Jaillon O."/>
            <person name="Aury J.-M."/>
            <person name="Brunet F."/>
            <person name="Petit J.-L."/>
            <person name="Stange-Thomann N."/>
            <person name="Mauceli E."/>
            <person name="Bouneau L."/>
            <person name="Fischer C."/>
            <person name="Ozouf-Costaz C."/>
            <person name="Bernot A."/>
            <person name="Nicaud S."/>
            <person name="Jaffe D."/>
            <person name="Fisher S."/>
            <person name="Lutfalla G."/>
            <person name="Dossat C."/>
            <person name="Segurens B."/>
            <person name="Dasilva C."/>
            <person name="Salanoubat M."/>
            <person name="Levy M."/>
            <person name="Boudet N."/>
            <person name="Castellano S."/>
            <person name="Anthouard V."/>
            <person name="Jubin C."/>
            <person name="Castelli V."/>
            <person name="Katinka M."/>
            <person name="Vacherie B."/>
            <person name="Biemont C."/>
            <person name="Skalli Z."/>
            <person name="Cattolico L."/>
            <person name="Poulain J."/>
            <person name="De Berardinis V."/>
            <person name="Cruaud C."/>
            <person name="Duprat S."/>
            <person name="Brottier P."/>
            <person name="Coutanceau J.-P."/>
            <person name="Gouzy J."/>
            <person name="Parra G."/>
            <person name="Lardier G."/>
            <person name="Chapple C."/>
            <person name="McKernan K.J."/>
            <person name="McEwan P."/>
            <person name="Bosak S."/>
            <person name="Kellis M."/>
            <person name="Volff J.-N."/>
            <person name="Guigo R."/>
            <person name="Zody M.C."/>
            <person name="Mesirov J."/>
            <person name="Lindblad-Toh K."/>
            <person name="Birren B."/>
            <person name="Nusbaum C."/>
            <person name="Kahn D."/>
            <person name="Robinson-Rechavi M."/>
            <person name="Laudet V."/>
            <person name="Schachter V."/>
            <person name="Quetier F."/>
            <person name="Saurin W."/>
            <person name="Scarpelli C."/>
            <person name="Wincker P."/>
            <person name="Lander E.S."/>
            <person name="Weissenbach J."/>
            <person name="Roest Crollius H."/>
        </authorList>
    </citation>
    <scope>NUCLEOTIDE SEQUENCE [LARGE SCALE GENOMIC DNA]</scope>
</reference>
<organism evidence="2">
    <name type="scientific">Tetraodon nigroviridis</name>
    <name type="common">Spotted green pufferfish</name>
    <name type="synonym">Chelonodon nigroviridis</name>
    <dbReference type="NCBI Taxonomy" id="99883"/>
    <lineage>
        <taxon>Eukaryota</taxon>
        <taxon>Metazoa</taxon>
        <taxon>Chordata</taxon>
        <taxon>Craniata</taxon>
        <taxon>Vertebrata</taxon>
        <taxon>Euteleostomi</taxon>
        <taxon>Actinopterygii</taxon>
        <taxon>Neopterygii</taxon>
        <taxon>Teleostei</taxon>
        <taxon>Neoteleostei</taxon>
        <taxon>Acanthomorphata</taxon>
        <taxon>Eupercaria</taxon>
        <taxon>Tetraodontiformes</taxon>
        <taxon>Tetradontoidea</taxon>
        <taxon>Tetraodontidae</taxon>
        <taxon>Tetraodon</taxon>
    </lineage>
</organism>
<accession>Q4SDF2</accession>
<reference evidence="2" key="2">
    <citation type="submission" date="2004-02" db="EMBL/GenBank/DDBJ databases">
        <authorList>
            <consortium name="Genoscope"/>
            <consortium name="Whitehead Institute Centre for Genome Research"/>
        </authorList>
    </citation>
    <scope>NUCLEOTIDE SEQUENCE</scope>
</reference>